<dbReference type="Proteomes" id="UP001498421">
    <property type="component" value="Unassembled WGS sequence"/>
</dbReference>
<evidence type="ECO:0000313" key="1">
    <source>
        <dbReference type="EMBL" id="KAK7433060.1"/>
    </source>
</evidence>
<comment type="caution">
    <text evidence="1">The sequence shown here is derived from an EMBL/GenBank/DDBJ whole genome shotgun (WGS) entry which is preliminary data.</text>
</comment>
<organism evidence="1 2">
    <name type="scientific">Neonectria magnoliae</name>
    <dbReference type="NCBI Taxonomy" id="2732573"/>
    <lineage>
        <taxon>Eukaryota</taxon>
        <taxon>Fungi</taxon>
        <taxon>Dikarya</taxon>
        <taxon>Ascomycota</taxon>
        <taxon>Pezizomycotina</taxon>
        <taxon>Sordariomycetes</taxon>
        <taxon>Hypocreomycetidae</taxon>
        <taxon>Hypocreales</taxon>
        <taxon>Nectriaceae</taxon>
        <taxon>Neonectria</taxon>
    </lineage>
</organism>
<reference evidence="1 2" key="1">
    <citation type="journal article" date="2025" name="Microbiol. Resour. Announc.">
        <title>Draft genome sequences for Neonectria magnoliae and Neonectria punicea, canker pathogens of Liriodendron tulipifera and Acer saccharum in West Virginia.</title>
        <authorList>
            <person name="Petronek H.M."/>
            <person name="Kasson M.T."/>
            <person name="Metheny A.M."/>
            <person name="Stauder C.M."/>
            <person name="Lovett B."/>
            <person name="Lynch S.C."/>
            <person name="Garnas J.R."/>
            <person name="Kasson L.R."/>
            <person name="Stajich J.E."/>
        </authorList>
    </citation>
    <scope>NUCLEOTIDE SEQUENCE [LARGE SCALE GENOMIC DNA]</scope>
    <source>
        <strain evidence="1 2">NRRL 64651</strain>
    </source>
</reference>
<gene>
    <name evidence="1" type="ORF">QQZ08_000533</name>
</gene>
<evidence type="ECO:0000313" key="2">
    <source>
        <dbReference type="Proteomes" id="UP001498421"/>
    </source>
</evidence>
<name>A0ABR1IIR2_9HYPO</name>
<protein>
    <submittedName>
        <fullName evidence="1">Uncharacterized protein</fullName>
    </submittedName>
</protein>
<accession>A0ABR1IIR2</accession>
<keyword evidence="2" id="KW-1185">Reference proteome</keyword>
<dbReference type="EMBL" id="JAZAVK010000002">
    <property type="protein sequence ID" value="KAK7433060.1"/>
    <property type="molecule type" value="Genomic_DNA"/>
</dbReference>
<proteinExistence type="predicted"/>
<sequence>MANYQSAYPHHEQGYPIYLLTTPLKYQSKYLRFTKPHDMIGHWAICIEGHCYELTRNSEEHMTKKDPKYIMRSLPQKQWEAIKDKEERFVQWSKGPVGHTARPWSPQTIEQMAYGVWQGPLQAKYVYDENNCQVFIRLLVDLIGNNDTKANFPAFFDKLVKGVGVTRDSFVLAAAAGMITVAAGASLVAAPVDGGATAAAGFALASSMTLRSTSTLLNDRHSKGEFVRKAQEELKEELRREGILPY</sequence>